<keyword evidence="3 6" id="KW-1133">Transmembrane helix</keyword>
<organism evidence="7 8">
    <name type="scientific">Kribbella steppae</name>
    <dbReference type="NCBI Taxonomy" id="2512223"/>
    <lineage>
        <taxon>Bacteria</taxon>
        <taxon>Bacillati</taxon>
        <taxon>Actinomycetota</taxon>
        <taxon>Actinomycetes</taxon>
        <taxon>Propionibacteriales</taxon>
        <taxon>Kribbellaceae</taxon>
        <taxon>Kribbella</taxon>
    </lineage>
</organism>
<dbReference type="OrthoDB" id="188924at2"/>
<dbReference type="Proteomes" id="UP000294508">
    <property type="component" value="Unassembled WGS sequence"/>
</dbReference>
<feature type="transmembrane region" description="Helical" evidence="6">
    <location>
        <begin position="185"/>
        <end position="206"/>
    </location>
</feature>
<dbReference type="GO" id="GO:0030026">
    <property type="term" value="P:intracellular manganese ion homeostasis"/>
    <property type="evidence" value="ECO:0007669"/>
    <property type="project" value="InterPro"/>
</dbReference>
<dbReference type="RefSeq" id="WP_132212361.1">
    <property type="nucleotide sequence ID" value="NZ_SLWN01000010.1"/>
</dbReference>
<feature type="region of interest" description="Disordered" evidence="5">
    <location>
        <begin position="1"/>
        <end position="20"/>
    </location>
</feature>
<evidence type="ECO:0000313" key="8">
    <source>
        <dbReference type="Proteomes" id="UP000294508"/>
    </source>
</evidence>
<keyword evidence="2 6" id="KW-0812">Transmembrane</keyword>
<keyword evidence="4 6" id="KW-0472">Membrane</keyword>
<gene>
    <name evidence="7" type="ORF">EV652_110233</name>
</gene>
<dbReference type="Pfam" id="PF01988">
    <property type="entry name" value="VIT1"/>
    <property type="match status" value="1"/>
</dbReference>
<keyword evidence="8" id="KW-1185">Reference proteome</keyword>
<name>A0A4R2H7Q4_9ACTN</name>
<comment type="subcellular location">
    <subcellularLocation>
        <location evidence="1">Endomembrane system</location>
        <topology evidence="1">Multi-pass membrane protein</topology>
    </subcellularLocation>
</comment>
<evidence type="ECO:0000256" key="5">
    <source>
        <dbReference type="SAM" id="MobiDB-lite"/>
    </source>
</evidence>
<dbReference type="GO" id="GO:0012505">
    <property type="term" value="C:endomembrane system"/>
    <property type="evidence" value="ECO:0007669"/>
    <property type="project" value="UniProtKB-SubCell"/>
</dbReference>
<feature type="transmembrane region" description="Helical" evidence="6">
    <location>
        <begin position="218"/>
        <end position="239"/>
    </location>
</feature>
<evidence type="ECO:0000256" key="1">
    <source>
        <dbReference type="ARBA" id="ARBA00004127"/>
    </source>
</evidence>
<protein>
    <submittedName>
        <fullName evidence="7">VIT1/CCC1 family predicted Fe2+/Mn2+ transporter</fullName>
    </submittedName>
</protein>
<dbReference type="AlphaFoldDB" id="A0A4R2H7Q4"/>
<reference evidence="7 8" key="1">
    <citation type="journal article" date="2015" name="Stand. Genomic Sci.">
        <title>Genomic Encyclopedia of Bacterial and Archaeal Type Strains, Phase III: the genomes of soil and plant-associated and newly described type strains.</title>
        <authorList>
            <person name="Whitman W.B."/>
            <person name="Woyke T."/>
            <person name="Klenk H.P."/>
            <person name="Zhou Y."/>
            <person name="Lilburn T.G."/>
            <person name="Beck B.J."/>
            <person name="De Vos P."/>
            <person name="Vandamme P."/>
            <person name="Eisen J.A."/>
            <person name="Garrity G."/>
            <person name="Hugenholtz P."/>
            <person name="Kyrpides N.C."/>
        </authorList>
    </citation>
    <scope>NUCLEOTIDE SEQUENCE [LARGE SCALE GENOMIC DNA]</scope>
    <source>
        <strain evidence="7 8">VKM Ac-2572</strain>
    </source>
</reference>
<evidence type="ECO:0000313" key="7">
    <source>
        <dbReference type="EMBL" id="TCO22248.1"/>
    </source>
</evidence>
<evidence type="ECO:0000256" key="6">
    <source>
        <dbReference type="SAM" id="Phobius"/>
    </source>
</evidence>
<dbReference type="GO" id="GO:0005384">
    <property type="term" value="F:manganese ion transmembrane transporter activity"/>
    <property type="evidence" value="ECO:0007669"/>
    <property type="project" value="InterPro"/>
</dbReference>
<feature type="transmembrane region" description="Helical" evidence="6">
    <location>
        <begin position="156"/>
        <end position="179"/>
    </location>
</feature>
<comment type="caution">
    <text evidence="7">The sequence shown here is derived from an EMBL/GenBank/DDBJ whole genome shotgun (WGS) entry which is preliminary data.</text>
</comment>
<proteinExistence type="predicted"/>
<dbReference type="EMBL" id="SLWN01000010">
    <property type="protein sequence ID" value="TCO22248.1"/>
    <property type="molecule type" value="Genomic_DNA"/>
</dbReference>
<evidence type="ECO:0000256" key="2">
    <source>
        <dbReference type="ARBA" id="ARBA00022692"/>
    </source>
</evidence>
<evidence type="ECO:0000256" key="4">
    <source>
        <dbReference type="ARBA" id="ARBA00023136"/>
    </source>
</evidence>
<accession>A0A4R2H7Q4</accession>
<dbReference type="PANTHER" id="PTHR31851">
    <property type="entry name" value="FE(2+)/MN(2+) TRANSPORTER PCL1"/>
    <property type="match status" value="1"/>
</dbReference>
<evidence type="ECO:0000256" key="3">
    <source>
        <dbReference type="ARBA" id="ARBA00022989"/>
    </source>
</evidence>
<dbReference type="InterPro" id="IPR008217">
    <property type="entry name" value="Ccc1_fam"/>
</dbReference>
<sequence>MTAHVAEVPTPEIHHSHRDVTGGWLRPATFGVMDGLVSNFALVAGVVGGGATGKVVIITGLAGLVAGACSMASGEFTSVSSQTELMQAEIEIERRELQIHPEEEERELAMMYEAKGLRPELAAEVARELTSDPAVALDVHVREELGVDPNDLPSPWLAAGSSFIAFAFGAVIPLIPFIFGAMSVWPALVLSALGLVVTGGIVGKITARPFWYGGGRQLLLGGVSAAVTFVIGLAVGTGLS</sequence>